<protein>
    <submittedName>
        <fullName evidence="1">Uncharacterized protein</fullName>
    </submittedName>
</protein>
<proteinExistence type="predicted"/>
<accession>A0A0E9SJV9</accession>
<reference evidence="1" key="1">
    <citation type="submission" date="2014-11" db="EMBL/GenBank/DDBJ databases">
        <authorList>
            <person name="Amaro Gonzalez C."/>
        </authorList>
    </citation>
    <scope>NUCLEOTIDE SEQUENCE</scope>
</reference>
<evidence type="ECO:0000313" key="1">
    <source>
        <dbReference type="EMBL" id="JAH40763.1"/>
    </source>
</evidence>
<dbReference type="AlphaFoldDB" id="A0A0E9SJV9"/>
<organism evidence="1">
    <name type="scientific">Anguilla anguilla</name>
    <name type="common">European freshwater eel</name>
    <name type="synonym">Muraena anguilla</name>
    <dbReference type="NCBI Taxonomy" id="7936"/>
    <lineage>
        <taxon>Eukaryota</taxon>
        <taxon>Metazoa</taxon>
        <taxon>Chordata</taxon>
        <taxon>Craniata</taxon>
        <taxon>Vertebrata</taxon>
        <taxon>Euteleostomi</taxon>
        <taxon>Actinopterygii</taxon>
        <taxon>Neopterygii</taxon>
        <taxon>Teleostei</taxon>
        <taxon>Anguilliformes</taxon>
        <taxon>Anguillidae</taxon>
        <taxon>Anguilla</taxon>
    </lineage>
</organism>
<dbReference type="EMBL" id="GBXM01067814">
    <property type="protein sequence ID" value="JAH40763.1"/>
    <property type="molecule type" value="Transcribed_RNA"/>
</dbReference>
<name>A0A0E9SJV9_ANGAN</name>
<reference evidence="1" key="2">
    <citation type="journal article" date="2015" name="Fish Shellfish Immunol.">
        <title>Early steps in the European eel (Anguilla anguilla)-Vibrio vulnificus interaction in the gills: Role of the RtxA13 toxin.</title>
        <authorList>
            <person name="Callol A."/>
            <person name="Pajuelo D."/>
            <person name="Ebbesson L."/>
            <person name="Teles M."/>
            <person name="MacKenzie S."/>
            <person name="Amaro C."/>
        </authorList>
    </citation>
    <scope>NUCLEOTIDE SEQUENCE</scope>
</reference>
<sequence length="39" mass="4355">MECNASCVLCSIKCYIWLTSVFNVLNLCTQTILPETKTA</sequence>